<keyword evidence="10" id="KW-0732">Signal</keyword>
<evidence type="ECO:0000256" key="8">
    <source>
        <dbReference type="ARBA" id="ARBA00041910"/>
    </source>
</evidence>
<feature type="transmembrane region" description="Helical" evidence="9">
    <location>
        <begin position="117"/>
        <end position="142"/>
    </location>
</feature>
<dbReference type="GO" id="GO:0016020">
    <property type="term" value="C:membrane"/>
    <property type="evidence" value="ECO:0007669"/>
    <property type="project" value="UniProtKB-SubCell"/>
</dbReference>
<dbReference type="OrthoDB" id="196103at2759"/>
<evidence type="ECO:0000256" key="7">
    <source>
        <dbReference type="ARBA" id="ARBA00040302"/>
    </source>
</evidence>
<feature type="transmembrane region" description="Helical" evidence="9">
    <location>
        <begin position="45"/>
        <end position="66"/>
    </location>
</feature>
<dbReference type="InterPro" id="IPR036259">
    <property type="entry name" value="MFS_trans_sf"/>
</dbReference>
<dbReference type="Pfam" id="PF05978">
    <property type="entry name" value="UNC-93"/>
    <property type="match status" value="1"/>
</dbReference>
<feature type="transmembrane region" description="Helical" evidence="9">
    <location>
        <begin position="78"/>
        <end position="97"/>
    </location>
</feature>
<keyword evidence="4 9" id="KW-1133">Transmembrane helix</keyword>
<dbReference type="AlphaFoldDB" id="A0A0B1TU34"/>
<comment type="subcellular location">
    <subcellularLocation>
        <location evidence="1">Membrane</location>
        <topology evidence="1">Multi-pass membrane protein</topology>
    </subcellularLocation>
</comment>
<sequence>MFTKRMLILALVFAYTGIEQAFWTGIYPTCISFTQKLGTNTNALLALNSVAAGLGQVAAGLTFGILGTRTRRIGRDAIVFMGAVLHLLTFAMIYMNIPDNAPLQKTTDCGGILSPSVAIALVCGGLLGFGDACWNTQIYSFLCDRYSDRSSEAFAIFKFYQSLLSCAVFFYSSLLKLSWHLLILLVTSLTAAVCFFLIERFASPVRVEETPDAEAPLNLKRIDYRPKISSSVPDVTVTTDEARKHKDSK</sequence>
<dbReference type="EMBL" id="KN549224">
    <property type="protein sequence ID" value="KHJ99362.1"/>
    <property type="molecule type" value="Genomic_DNA"/>
</dbReference>
<protein>
    <recommendedName>
        <fullName evidence="7">UNC93-like protein MFSD11</fullName>
    </recommendedName>
    <alternativeName>
        <fullName evidence="8">Major facilitator superfamily domain-containing protein 11</fullName>
    </alternativeName>
</protein>
<evidence type="ECO:0000256" key="2">
    <source>
        <dbReference type="ARBA" id="ARBA00009172"/>
    </source>
</evidence>
<proteinExistence type="inferred from homology"/>
<reference evidence="11 12" key="1">
    <citation type="submission" date="2014-03" db="EMBL/GenBank/DDBJ databases">
        <title>Draft genome of the hookworm Oesophagostomum dentatum.</title>
        <authorList>
            <person name="Mitreva M."/>
        </authorList>
    </citation>
    <scope>NUCLEOTIDE SEQUENCE [LARGE SCALE GENOMIC DNA]</scope>
    <source>
        <strain evidence="11 12">OD-Hann</strain>
    </source>
</reference>
<feature type="chain" id="PRO_5002062967" description="UNC93-like protein MFSD11" evidence="10">
    <location>
        <begin position="22"/>
        <end position="249"/>
    </location>
</feature>
<evidence type="ECO:0000256" key="4">
    <source>
        <dbReference type="ARBA" id="ARBA00022989"/>
    </source>
</evidence>
<dbReference type="InterPro" id="IPR051617">
    <property type="entry name" value="UNC-93-like_regulator"/>
</dbReference>
<dbReference type="SUPFAM" id="SSF103473">
    <property type="entry name" value="MFS general substrate transporter"/>
    <property type="match status" value="1"/>
</dbReference>
<evidence type="ECO:0000313" key="11">
    <source>
        <dbReference type="EMBL" id="KHJ99362.1"/>
    </source>
</evidence>
<evidence type="ECO:0000256" key="9">
    <source>
        <dbReference type="SAM" id="Phobius"/>
    </source>
</evidence>
<evidence type="ECO:0000256" key="1">
    <source>
        <dbReference type="ARBA" id="ARBA00004141"/>
    </source>
</evidence>
<gene>
    <name evidence="11" type="ORF">OESDEN_00651</name>
</gene>
<evidence type="ECO:0000256" key="5">
    <source>
        <dbReference type="ARBA" id="ARBA00023136"/>
    </source>
</evidence>
<organism evidence="11 12">
    <name type="scientific">Oesophagostomum dentatum</name>
    <name type="common">Nodular worm</name>
    <dbReference type="NCBI Taxonomy" id="61180"/>
    <lineage>
        <taxon>Eukaryota</taxon>
        <taxon>Metazoa</taxon>
        <taxon>Ecdysozoa</taxon>
        <taxon>Nematoda</taxon>
        <taxon>Chromadorea</taxon>
        <taxon>Rhabditida</taxon>
        <taxon>Rhabditina</taxon>
        <taxon>Rhabditomorpha</taxon>
        <taxon>Strongyloidea</taxon>
        <taxon>Strongylidae</taxon>
        <taxon>Oesophagostomum</taxon>
    </lineage>
</organism>
<comment type="similarity">
    <text evidence="2">Belongs to the unc-93 family.</text>
</comment>
<dbReference type="Proteomes" id="UP000053660">
    <property type="component" value="Unassembled WGS sequence"/>
</dbReference>
<feature type="transmembrane region" description="Helical" evidence="9">
    <location>
        <begin position="177"/>
        <end position="198"/>
    </location>
</feature>
<evidence type="ECO:0000256" key="6">
    <source>
        <dbReference type="ARBA" id="ARBA00023180"/>
    </source>
</evidence>
<evidence type="ECO:0000256" key="10">
    <source>
        <dbReference type="SAM" id="SignalP"/>
    </source>
</evidence>
<dbReference type="InterPro" id="IPR010291">
    <property type="entry name" value="Ion_channel_UNC-93"/>
</dbReference>
<keyword evidence="3 9" id="KW-0812">Transmembrane</keyword>
<keyword evidence="12" id="KW-1185">Reference proteome</keyword>
<evidence type="ECO:0000313" key="12">
    <source>
        <dbReference type="Proteomes" id="UP000053660"/>
    </source>
</evidence>
<keyword evidence="5 9" id="KW-0472">Membrane</keyword>
<dbReference type="PANTHER" id="PTHR23294">
    <property type="entry name" value="ET TRANSLATION PRODUCT-RELATED"/>
    <property type="match status" value="1"/>
</dbReference>
<accession>A0A0B1TU34</accession>
<dbReference type="Gene3D" id="1.20.1250.20">
    <property type="entry name" value="MFS general substrate transporter like domains"/>
    <property type="match status" value="1"/>
</dbReference>
<feature type="signal peptide" evidence="10">
    <location>
        <begin position="1"/>
        <end position="21"/>
    </location>
</feature>
<dbReference type="PANTHER" id="PTHR23294:SF0">
    <property type="entry name" value="UNC93-LIKE PROTEIN MFSD11"/>
    <property type="match status" value="1"/>
</dbReference>
<keyword evidence="6" id="KW-0325">Glycoprotein</keyword>
<evidence type="ECO:0000256" key="3">
    <source>
        <dbReference type="ARBA" id="ARBA00022692"/>
    </source>
</evidence>
<name>A0A0B1TU34_OESDE</name>
<feature type="transmembrane region" description="Helical" evidence="9">
    <location>
        <begin position="154"/>
        <end position="171"/>
    </location>
</feature>